<dbReference type="Proteomes" id="UP001501461">
    <property type="component" value="Unassembled WGS sequence"/>
</dbReference>
<feature type="compositionally biased region" description="Polar residues" evidence="1">
    <location>
        <begin position="280"/>
        <end position="296"/>
    </location>
</feature>
<feature type="compositionally biased region" description="Polar residues" evidence="1">
    <location>
        <begin position="57"/>
        <end position="76"/>
    </location>
</feature>
<dbReference type="InterPro" id="IPR002711">
    <property type="entry name" value="HNH"/>
</dbReference>
<feature type="domain" description="HNH nuclease" evidence="2">
    <location>
        <begin position="672"/>
        <end position="724"/>
    </location>
</feature>
<dbReference type="SMART" id="SM00507">
    <property type="entry name" value="HNHc"/>
    <property type="match status" value="1"/>
</dbReference>
<organism evidence="3 4">
    <name type="scientific">Yaniella flava</name>
    <dbReference type="NCBI Taxonomy" id="287930"/>
    <lineage>
        <taxon>Bacteria</taxon>
        <taxon>Bacillati</taxon>
        <taxon>Actinomycetota</taxon>
        <taxon>Actinomycetes</taxon>
        <taxon>Micrococcales</taxon>
        <taxon>Micrococcaceae</taxon>
        <taxon>Yaniella</taxon>
    </lineage>
</organism>
<evidence type="ECO:0000256" key="1">
    <source>
        <dbReference type="SAM" id="MobiDB-lite"/>
    </source>
</evidence>
<reference evidence="3 4" key="1">
    <citation type="journal article" date="2019" name="Int. J. Syst. Evol. Microbiol.">
        <title>The Global Catalogue of Microorganisms (GCM) 10K type strain sequencing project: providing services to taxonomists for standard genome sequencing and annotation.</title>
        <authorList>
            <consortium name="The Broad Institute Genomics Platform"/>
            <consortium name="The Broad Institute Genome Sequencing Center for Infectious Disease"/>
            <person name="Wu L."/>
            <person name="Ma J."/>
        </authorList>
    </citation>
    <scope>NUCLEOTIDE SEQUENCE [LARGE SCALE GENOMIC DNA]</scope>
    <source>
        <strain evidence="3 4">JCM 13595</strain>
    </source>
</reference>
<evidence type="ECO:0000313" key="3">
    <source>
        <dbReference type="EMBL" id="GAA2045878.1"/>
    </source>
</evidence>
<evidence type="ECO:0000313" key="4">
    <source>
        <dbReference type="Proteomes" id="UP001501461"/>
    </source>
</evidence>
<feature type="compositionally biased region" description="Polar residues" evidence="1">
    <location>
        <begin position="402"/>
        <end position="444"/>
    </location>
</feature>
<dbReference type="RefSeq" id="WP_343959936.1">
    <property type="nucleotide sequence ID" value="NZ_BAAAMN010000067.1"/>
</dbReference>
<feature type="region of interest" description="Disordered" evidence="1">
    <location>
        <begin position="57"/>
        <end position="96"/>
    </location>
</feature>
<keyword evidence="4" id="KW-1185">Reference proteome</keyword>
<dbReference type="CDD" id="cd00085">
    <property type="entry name" value="HNHc"/>
    <property type="match status" value="1"/>
</dbReference>
<protein>
    <recommendedName>
        <fullName evidence="2">HNH nuclease domain-containing protein</fullName>
    </recommendedName>
</protein>
<feature type="compositionally biased region" description="Low complexity" evidence="1">
    <location>
        <begin position="379"/>
        <end position="391"/>
    </location>
</feature>
<proteinExistence type="predicted"/>
<feature type="region of interest" description="Disordered" evidence="1">
    <location>
        <begin position="273"/>
        <end position="308"/>
    </location>
</feature>
<gene>
    <name evidence="3" type="ORF">GCM10009720_28430</name>
</gene>
<dbReference type="Pfam" id="PF01844">
    <property type="entry name" value="HNH"/>
    <property type="match status" value="1"/>
</dbReference>
<feature type="region of interest" description="Disordered" evidence="1">
    <location>
        <begin position="561"/>
        <end position="613"/>
    </location>
</feature>
<dbReference type="EMBL" id="BAAAMN010000067">
    <property type="protein sequence ID" value="GAA2045878.1"/>
    <property type="molecule type" value="Genomic_DNA"/>
</dbReference>
<sequence length="762" mass="82560">MDYTPILPNIGTPCPTDLLNPEKLDGASLGEALHAAAFILQYAGKKMANPNTFTKVTTFSQGPGSDWSGYQPQTGDETSHDDEDSAGSSKTPAEVVPPERYYDSLPAIGDMLSQVTQSTDVMMANYTRYFQAVEHDQVTYFGAPFATSGFTDAKQYLRDTMKLSAATAAKHLDRAAYVTLAPGKNPEEAANLPVFARMAAAFINGRIPAENIDRFINLDQDLTDYAAKTSQTTDYKNAVLQAFEPTLAETAETSTPDEVSRVKKRWVDRIAHAMNADGPSPSQTLRKQPDNAINTRDNPDGSGHISMHATPDLYAQFKNFKLHMLNHHGTTPDIPDEIAALFPTQDTSDTAGHDAADNPADPSTSKVAAVDHDEDADNAQKANSAADASASEDTLLDHCSTHEGSTLNGTPSTVNDQQTTLAGNDISTFETTNVSDTAGVQTDPESFGKTGTDSRESLPTHQQDMAPLRFSSHNEPPLPDPDAIVAEDEHGNPITAQRVNAIDQMSNGQKLGAMLIGMFNTLLTMDPTEAGIKKSHGSSAQLVLVQDIQTAHHTLGLPELPAAAQRPPGVDGILPPVITAPNPNKSKAPDCHKSSADHDDFEPPPDDPGTDADGYVHPVPWTPYQSEVINHGPMHPKDAEILACNAELVGQIWDGPDTVLHQKRTQRLFTPAQRRAILARDRGCQAPGCTVPGIYSEIHHIKEWEHGGTTDEPNATTLCAHHHGAIHIGKWRIVKHHGMTFFQPAPWLDPYQPLLRNVYWNT</sequence>
<comment type="caution">
    <text evidence="3">The sequence shown here is derived from an EMBL/GenBank/DDBJ whole genome shotgun (WGS) entry which is preliminary data.</text>
</comment>
<name>A0ABN2UXW6_9MICC</name>
<feature type="region of interest" description="Disordered" evidence="1">
    <location>
        <begin position="346"/>
        <end position="460"/>
    </location>
</feature>
<dbReference type="InterPro" id="IPR003615">
    <property type="entry name" value="HNH_nuc"/>
</dbReference>
<feature type="compositionally biased region" description="Basic and acidic residues" evidence="1">
    <location>
        <begin position="587"/>
        <end position="598"/>
    </location>
</feature>
<accession>A0ABN2UXW6</accession>
<evidence type="ECO:0000259" key="2">
    <source>
        <dbReference type="SMART" id="SM00507"/>
    </source>
</evidence>
<feature type="compositionally biased region" description="Acidic residues" evidence="1">
    <location>
        <begin position="599"/>
        <end position="610"/>
    </location>
</feature>